<dbReference type="Proteomes" id="UP000269721">
    <property type="component" value="Unassembled WGS sequence"/>
</dbReference>
<reference evidence="3" key="1">
    <citation type="journal article" date="2018" name="Nat. Microbiol.">
        <title>Leveraging single-cell genomics to expand the fungal tree of life.</title>
        <authorList>
            <person name="Ahrendt S.R."/>
            <person name="Quandt C.A."/>
            <person name="Ciobanu D."/>
            <person name="Clum A."/>
            <person name="Salamov A."/>
            <person name="Andreopoulos B."/>
            <person name="Cheng J.F."/>
            <person name="Woyke T."/>
            <person name="Pelin A."/>
            <person name="Henrissat B."/>
            <person name="Reynolds N.K."/>
            <person name="Benny G.L."/>
            <person name="Smith M.E."/>
            <person name="James T.Y."/>
            <person name="Grigoriev I.V."/>
        </authorList>
    </citation>
    <scope>NUCLEOTIDE SEQUENCE [LARGE SCALE GENOMIC DNA]</scope>
</reference>
<feature type="compositionally biased region" description="Basic residues" evidence="1">
    <location>
        <begin position="320"/>
        <end position="334"/>
    </location>
</feature>
<protein>
    <submittedName>
        <fullName evidence="2">Uncharacterized protein</fullName>
    </submittedName>
</protein>
<dbReference type="AlphaFoldDB" id="A0A4P9WML9"/>
<dbReference type="EMBL" id="KZ993933">
    <property type="protein sequence ID" value="RKO94319.1"/>
    <property type="molecule type" value="Genomic_DNA"/>
</dbReference>
<sequence>MGALKVRHGMRRVVVDGVLDSMQGRGAEDSVEFVVEGPGVSVRAMFSIQKVVKPPAHLVIFWRFQHDAGPATWRGSGRGSRHYPLVGLAAKWRWKTSAGMSEFSNRRQPRLEPAFFSVAAAKNAIPVMKSVSGPFQVGAVEARAGQGFGSGLPVPAGGRGGVCVLPPRSCGRVVYAFCDLVPAAGWCMRSATSVLDYTSGFAMTRPTRSKKARRRIKERSRRIAAAGSDVLSRCAAARRNVQSDRELEARSRSPSSGLAQLFEAAAMNCNSRAAPNQCCTFDPGFLEIARKHHPAPYNSLTRARLAQHPTALAGNLGARQRPRARHARPHHSPTRVKEGGDSGNGDLPFTASLPVCCSR</sequence>
<evidence type="ECO:0000313" key="3">
    <source>
        <dbReference type="Proteomes" id="UP000269721"/>
    </source>
</evidence>
<keyword evidence="3" id="KW-1185">Reference proteome</keyword>
<evidence type="ECO:0000256" key="1">
    <source>
        <dbReference type="SAM" id="MobiDB-lite"/>
    </source>
</evidence>
<accession>A0A4P9WML9</accession>
<evidence type="ECO:0000313" key="2">
    <source>
        <dbReference type="EMBL" id="RKO94319.1"/>
    </source>
</evidence>
<name>A0A4P9WML9_9FUNG</name>
<proteinExistence type="predicted"/>
<feature type="region of interest" description="Disordered" evidence="1">
    <location>
        <begin position="314"/>
        <end position="347"/>
    </location>
</feature>
<organism evidence="2 3">
    <name type="scientific">Blyttiomyces helicus</name>
    <dbReference type="NCBI Taxonomy" id="388810"/>
    <lineage>
        <taxon>Eukaryota</taxon>
        <taxon>Fungi</taxon>
        <taxon>Fungi incertae sedis</taxon>
        <taxon>Chytridiomycota</taxon>
        <taxon>Chytridiomycota incertae sedis</taxon>
        <taxon>Chytridiomycetes</taxon>
        <taxon>Chytridiomycetes incertae sedis</taxon>
        <taxon>Blyttiomyces</taxon>
    </lineage>
</organism>
<gene>
    <name evidence="2" type="ORF">BDK51DRAFT_49620</name>
</gene>